<comment type="caution">
    <text evidence="3">The sequence shown here is derived from an EMBL/GenBank/DDBJ whole genome shotgun (WGS) entry which is preliminary data.</text>
</comment>
<dbReference type="InterPro" id="IPR029062">
    <property type="entry name" value="Class_I_gatase-like"/>
</dbReference>
<dbReference type="CDD" id="cd03135">
    <property type="entry name" value="GATase1_DJ-1"/>
    <property type="match status" value="1"/>
</dbReference>
<reference evidence="3" key="1">
    <citation type="journal article" date="2020" name="Biotechnol. Biofuels">
        <title>New insights from the biogas microbiome by comprehensive genome-resolved metagenomics of nearly 1600 species originating from multiple anaerobic digesters.</title>
        <authorList>
            <person name="Campanaro S."/>
            <person name="Treu L."/>
            <person name="Rodriguez-R L.M."/>
            <person name="Kovalovszki A."/>
            <person name="Ziels R.M."/>
            <person name="Maus I."/>
            <person name="Zhu X."/>
            <person name="Kougias P.G."/>
            <person name="Basile A."/>
            <person name="Luo G."/>
            <person name="Schluter A."/>
            <person name="Konstantinidis K.T."/>
            <person name="Angelidaki I."/>
        </authorList>
    </citation>
    <scope>NUCLEOTIDE SEQUENCE</scope>
    <source>
        <strain evidence="3">AS06rmzACSIP_7</strain>
    </source>
</reference>
<dbReference type="PANTHER" id="PTHR48094:SF12">
    <property type="entry name" value="PARKINSON DISEASE PROTEIN 7 HOMOLOG"/>
    <property type="match status" value="1"/>
</dbReference>
<dbReference type="NCBIfam" id="TIGR01383">
    <property type="entry name" value="not_thiJ"/>
    <property type="match status" value="1"/>
</dbReference>
<dbReference type="FunFam" id="3.40.50.880:FF:000015">
    <property type="entry name" value="Protein DJ-1 homolog C"/>
    <property type="match status" value="1"/>
</dbReference>
<dbReference type="GO" id="GO:0005737">
    <property type="term" value="C:cytoplasm"/>
    <property type="evidence" value="ECO:0007669"/>
    <property type="project" value="UniProtKB-ARBA"/>
</dbReference>
<dbReference type="Gene3D" id="3.40.50.880">
    <property type="match status" value="1"/>
</dbReference>
<sequence>MSKNVLVPIADGSEELELIAVVDILRRAGATVTIASVGPLQITGSKGIRIGADRLIGECLGEIFDLIVLPGGMPGAGHLRDCELLIDYIRRHNDEGRLLAAICAAPVVILHHHNLLKGRNFTCHPYLTQLLGSTKTSESAVVVDKKLVTSRGAGTAVQFSLKLVEILYDRQKVRDVAAGMALPLSQMIYL</sequence>
<evidence type="ECO:0000313" key="3">
    <source>
        <dbReference type="EMBL" id="NLW34003.1"/>
    </source>
</evidence>
<organism evidence="3 4">
    <name type="scientific">Syntrophorhabdus aromaticivorans</name>
    <dbReference type="NCBI Taxonomy" id="328301"/>
    <lineage>
        <taxon>Bacteria</taxon>
        <taxon>Pseudomonadati</taxon>
        <taxon>Thermodesulfobacteriota</taxon>
        <taxon>Syntrophorhabdia</taxon>
        <taxon>Syntrophorhabdales</taxon>
        <taxon>Syntrophorhabdaceae</taxon>
        <taxon>Syntrophorhabdus</taxon>
    </lineage>
</organism>
<dbReference type="EMBL" id="JAAYEE010000016">
    <property type="protein sequence ID" value="NLW34003.1"/>
    <property type="molecule type" value="Genomic_DNA"/>
</dbReference>
<gene>
    <name evidence="3" type="ORF">GXY80_00775</name>
</gene>
<keyword evidence="1" id="KW-0677">Repeat</keyword>
<accession>A0A351U4G7</accession>
<dbReference type="STRING" id="909663.GCA_000512235_00845"/>
<dbReference type="InterPro" id="IPR050325">
    <property type="entry name" value="Prot/Nucl_acid_deglycase"/>
</dbReference>
<feature type="domain" description="DJ-1/PfpI" evidence="2">
    <location>
        <begin position="3"/>
        <end position="165"/>
    </location>
</feature>
<evidence type="ECO:0000313" key="4">
    <source>
        <dbReference type="Proteomes" id="UP000777265"/>
    </source>
</evidence>
<name>A0A351U4G7_9BACT</name>
<proteinExistence type="predicted"/>
<protein>
    <submittedName>
        <fullName evidence="3">DJ-1 family protein</fullName>
    </submittedName>
</protein>
<dbReference type="AlphaFoldDB" id="A0A351U4G7"/>
<dbReference type="InterPro" id="IPR006287">
    <property type="entry name" value="DJ-1"/>
</dbReference>
<dbReference type="SUPFAM" id="SSF52317">
    <property type="entry name" value="Class I glutamine amidotransferase-like"/>
    <property type="match status" value="1"/>
</dbReference>
<dbReference type="Pfam" id="PF01965">
    <property type="entry name" value="DJ-1_PfpI"/>
    <property type="match status" value="1"/>
</dbReference>
<dbReference type="InterPro" id="IPR002818">
    <property type="entry name" value="DJ-1/PfpI"/>
</dbReference>
<dbReference type="PANTHER" id="PTHR48094">
    <property type="entry name" value="PROTEIN/NUCLEIC ACID DEGLYCASE DJ-1-RELATED"/>
    <property type="match status" value="1"/>
</dbReference>
<evidence type="ECO:0000256" key="1">
    <source>
        <dbReference type="ARBA" id="ARBA00022737"/>
    </source>
</evidence>
<dbReference type="Proteomes" id="UP000777265">
    <property type="component" value="Unassembled WGS sequence"/>
</dbReference>
<reference evidence="3" key="2">
    <citation type="submission" date="2020-01" db="EMBL/GenBank/DDBJ databases">
        <authorList>
            <person name="Campanaro S."/>
        </authorList>
    </citation>
    <scope>NUCLEOTIDE SEQUENCE</scope>
    <source>
        <strain evidence="3">AS06rmzACSIP_7</strain>
    </source>
</reference>
<dbReference type="GO" id="GO:1903189">
    <property type="term" value="P:glyoxal metabolic process"/>
    <property type="evidence" value="ECO:0007669"/>
    <property type="project" value="TreeGrafter"/>
</dbReference>
<evidence type="ECO:0000259" key="2">
    <source>
        <dbReference type="Pfam" id="PF01965"/>
    </source>
</evidence>